<feature type="transmembrane region" description="Helical" evidence="1">
    <location>
        <begin position="12"/>
        <end position="34"/>
    </location>
</feature>
<accession>A0ABT0RL03</accession>
<dbReference type="InterPro" id="IPR005625">
    <property type="entry name" value="PepSY-ass_TM"/>
</dbReference>
<comment type="caution">
    <text evidence="2">The sequence shown here is derived from an EMBL/GenBank/DDBJ whole genome shotgun (WGS) entry which is preliminary data.</text>
</comment>
<reference evidence="2" key="1">
    <citation type="submission" date="2022-05" db="EMBL/GenBank/DDBJ databases">
        <authorList>
            <person name="Jo J.-H."/>
            <person name="Im W.-T."/>
        </authorList>
    </citation>
    <scope>NUCLEOTIDE SEQUENCE</scope>
    <source>
        <strain evidence="2">SE158</strain>
    </source>
</reference>
<keyword evidence="1" id="KW-1133">Transmembrane helix</keyword>
<dbReference type="RefSeq" id="WP_249847239.1">
    <property type="nucleotide sequence ID" value="NZ_JAMGBD010000001.1"/>
</dbReference>
<feature type="transmembrane region" description="Helical" evidence="1">
    <location>
        <begin position="196"/>
        <end position="215"/>
    </location>
</feature>
<dbReference type="Proteomes" id="UP001165363">
    <property type="component" value="Unassembled WGS sequence"/>
</dbReference>
<protein>
    <submittedName>
        <fullName evidence="2">PepSY domain-containing protein</fullName>
    </submittedName>
</protein>
<sequence length="226" mass="25646">MINRRRLRRWHIWLGWLVAIPMLFWTVSGVVMVLKPIEEVRGEALIRPQAPIRLAAPPVPPALEGIPFKSLSLQQRVGGPIWVVTLADGSTRLANPATGAFYSDVSGPLALLEFMKRYTGKAHALSVARVDPDRPPLELRKPVKAWLITMSDGAHFYVDASGEIIAKRTRWWRFYDFMWGLHIMDPAGREDTHNPWIITFALISVTTVILALILLPMTIRRRKAEQ</sequence>
<keyword evidence="1" id="KW-0472">Membrane</keyword>
<organism evidence="2 3">
    <name type="scientific">Sphingomonas alba</name>
    <dbReference type="NCBI Taxonomy" id="2908208"/>
    <lineage>
        <taxon>Bacteria</taxon>
        <taxon>Pseudomonadati</taxon>
        <taxon>Pseudomonadota</taxon>
        <taxon>Alphaproteobacteria</taxon>
        <taxon>Sphingomonadales</taxon>
        <taxon>Sphingomonadaceae</taxon>
        <taxon>Sphingomonas</taxon>
    </lineage>
</organism>
<evidence type="ECO:0000256" key="1">
    <source>
        <dbReference type="SAM" id="Phobius"/>
    </source>
</evidence>
<dbReference type="EMBL" id="JAMGBD010000001">
    <property type="protein sequence ID" value="MCL6683306.1"/>
    <property type="molecule type" value="Genomic_DNA"/>
</dbReference>
<evidence type="ECO:0000313" key="3">
    <source>
        <dbReference type="Proteomes" id="UP001165363"/>
    </source>
</evidence>
<keyword evidence="3" id="KW-1185">Reference proteome</keyword>
<name>A0ABT0RL03_9SPHN</name>
<dbReference type="Pfam" id="PF03929">
    <property type="entry name" value="PepSY_TM"/>
    <property type="match status" value="1"/>
</dbReference>
<keyword evidence="1" id="KW-0812">Transmembrane</keyword>
<proteinExistence type="predicted"/>
<evidence type="ECO:0000313" key="2">
    <source>
        <dbReference type="EMBL" id="MCL6683306.1"/>
    </source>
</evidence>
<gene>
    <name evidence="2" type="ORF">LZ536_05240</name>
</gene>